<accession>A0ABQ3YB67</accession>
<organism evidence="2 3">
    <name type="scientific">Paractinoplanes deccanensis</name>
    <dbReference type="NCBI Taxonomy" id="113561"/>
    <lineage>
        <taxon>Bacteria</taxon>
        <taxon>Bacillati</taxon>
        <taxon>Actinomycetota</taxon>
        <taxon>Actinomycetes</taxon>
        <taxon>Micromonosporales</taxon>
        <taxon>Micromonosporaceae</taxon>
        <taxon>Paractinoplanes</taxon>
    </lineage>
</organism>
<name>A0ABQ3YB67_9ACTN</name>
<dbReference type="RefSeq" id="WP_203771084.1">
    <property type="nucleotide sequence ID" value="NZ_BAAABO010000002.1"/>
</dbReference>
<evidence type="ECO:0000256" key="1">
    <source>
        <dbReference type="SAM" id="MobiDB-lite"/>
    </source>
</evidence>
<dbReference type="Proteomes" id="UP000609879">
    <property type="component" value="Unassembled WGS sequence"/>
</dbReference>
<dbReference type="EMBL" id="BOMI01000117">
    <property type="protein sequence ID" value="GID77272.1"/>
    <property type="molecule type" value="Genomic_DNA"/>
</dbReference>
<proteinExistence type="predicted"/>
<feature type="region of interest" description="Disordered" evidence="1">
    <location>
        <begin position="107"/>
        <end position="129"/>
    </location>
</feature>
<keyword evidence="3" id="KW-1185">Reference proteome</keyword>
<evidence type="ECO:0000313" key="3">
    <source>
        <dbReference type="Proteomes" id="UP000609879"/>
    </source>
</evidence>
<protein>
    <submittedName>
        <fullName evidence="2">Uncharacterized protein</fullName>
    </submittedName>
</protein>
<gene>
    <name evidence="2" type="ORF">Ade02nite_59130</name>
</gene>
<reference evidence="2 3" key="1">
    <citation type="submission" date="2021-01" db="EMBL/GenBank/DDBJ databases">
        <title>Whole genome shotgun sequence of Actinoplanes deccanensis NBRC 13994.</title>
        <authorList>
            <person name="Komaki H."/>
            <person name="Tamura T."/>
        </authorList>
    </citation>
    <scope>NUCLEOTIDE SEQUENCE [LARGE SCALE GENOMIC DNA]</scope>
    <source>
        <strain evidence="2 3">NBRC 13994</strain>
    </source>
</reference>
<evidence type="ECO:0000313" key="2">
    <source>
        <dbReference type="EMBL" id="GID77272.1"/>
    </source>
</evidence>
<comment type="caution">
    <text evidence="2">The sequence shown here is derived from an EMBL/GenBank/DDBJ whole genome shotgun (WGS) entry which is preliminary data.</text>
</comment>
<sequence>MGLHCGYIAATAEPAQLLAQLSRHAGALVPGAQVESADDAVLGRFDLLLGGGDGRAFAVDTSMLLSDSPDMIVALSAELGTVVAFDATRFPASGAIGAIRREHYEKHKRPDDAWLSEMTAAEARPSRRP</sequence>